<evidence type="ECO:0000256" key="4">
    <source>
        <dbReference type="ARBA" id="ARBA00022475"/>
    </source>
</evidence>
<evidence type="ECO:0000313" key="12">
    <source>
        <dbReference type="Proteomes" id="UP000069241"/>
    </source>
</evidence>
<dbReference type="InterPro" id="IPR051124">
    <property type="entry name" value="Phosphate_Transport_Permease"/>
</dbReference>
<dbReference type="PROSITE" id="PS50928">
    <property type="entry name" value="ABC_TM1"/>
    <property type="match status" value="1"/>
</dbReference>
<evidence type="ECO:0000256" key="5">
    <source>
        <dbReference type="ARBA" id="ARBA00022592"/>
    </source>
</evidence>
<dbReference type="RefSeq" id="WP_062251437.1">
    <property type="nucleotide sequence ID" value="NZ_CP014229.1"/>
</dbReference>
<evidence type="ECO:0000256" key="1">
    <source>
        <dbReference type="ARBA" id="ARBA00004651"/>
    </source>
</evidence>
<evidence type="ECO:0000256" key="3">
    <source>
        <dbReference type="ARBA" id="ARBA00022448"/>
    </source>
</evidence>
<reference evidence="12" key="1">
    <citation type="submission" date="2016-02" db="EMBL/GenBank/DDBJ databases">
        <authorList>
            <person name="Holder M.E."/>
            <person name="Ajami N.J."/>
            <person name="Petrosino J.F."/>
        </authorList>
    </citation>
    <scope>NUCLEOTIDE SEQUENCE [LARGE SCALE GENOMIC DNA]</scope>
    <source>
        <strain evidence="12">CCUG 45958</strain>
    </source>
</reference>
<feature type="transmembrane region" description="Helical" evidence="9">
    <location>
        <begin position="136"/>
        <end position="157"/>
    </location>
</feature>
<dbReference type="KEGG" id="dfi:AXF13_01885"/>
<dbReference type="AlphaFoldDB" id="A0A120KLP7"/>
<dbReference type="Pfam" id="PF00528">
    <property type="entry name" value="BPD_transp_1"/>
    <property type="match status" value="1"/>
</dbReference>
<evidence type="ECO:0000256" key="7">
    <source>
        <dbReference type="ARBA" id="ARBA00022989"/>
    </source>
</evidence>
<evidence type="ECO:0000256" key="2">
    <source>
        <dbReference type="ARBA" id="ARBA00007069"/>
    </source>
</evidence>
<protein>
    <submittedName>
        <fullName evidence="11">Phosphate transporter</fullName>
    </submittedName>
</protein>
<keyword evidence="4" id="KW-1003">Cell membrane</keyword>
<proteinExistence type="inferred from homology"/>
<dbReference type="InterPro" id="IPR035906">
    <property type="entry name" value="MetI-like_sf"/>
</dbReference>
<evidence type="ECO:0000256" key="8">
    <source>
        <dbReference type="ARBA" id="ARBA00023136"/>
    </source>
</evidence>
<name>A0A120KLP7_9BACT</name>
<feature type="transmembrane region" description="Helical" evidence="9">
    <location>
        <begin position="224"/>
        <end position="246"/>
    </location>
</feature>
<keyword evidence="3 9" id="KW-0813">Transport</keyword>
<dbReference type="EMBL" id="CP014229">
    <property type="protein sequence ID" value="AMD88966.1"/>
    <property type="molecule type" value="Genomic_DNA"/>
</dbReference>
<comment type="similarity">
    <text evidence="2">Belongs to the binding-protein-dependent transport system permease family. CysTW subfamily.</text>
</comment>
<keyword evidence="6 9" id="KW-0812">Transmembrane</keyword>
<dbReference type="Proteomes" id="UP000069241">
    <property type="component" value="Chromosome"/>
</dbReference>
<dbReference type="InterPro" id="IPR000515">
    <property type="entry name" value="MetI-like"/>
</dbReference>
<feature type="transmembrane region" description="Helical" evidence="9">
    <location>
        <begin position="40"/>
        <end position="65"/>
    </location>
</feature>
<comment type="subcellular location">
    <subcellularLocation>
        <location evidence="1 9">Cell membrane</location>
        <topology evidence="1 9">Multi-pass membrane protein</topology>
    </subcellularLocation>
</comment>
<keyword evidence="5" id="KW-0592">Phosphate transport</keyword>
<feature type="transmembrane region" description="Helical" evidence="9">
    <location>
        <begin position="85"/>
        <end position="116"/>
    </location>
</feature>
<evidence type="ECO:0000313" key="11">
    <source>
        <dbReference type="EMBL" id="AMD88966.1"/>
    </source>
</evidence>
<dbReference type="GO" id="GO:0055085">
    <property type="term" value="P:transmembrane transport"/>
    <property type="evidence" value="ECO:0007669"/>
    <property type="project" value="InterPro"/>
</dbReference>
<dbReference type="PANTHER" id="PTHR30425">
    <property type="entry name" value="PHOSPHATE TRANSPORT SYSTEM PERMEASE PROTEIN PST"/>
    <property type="match status" value="1"/>
</dbReference>
<organism evidence="11 12">
    <name type="scientific">Desulfovibrio fairfieldensis</name>
    <dbReference type="NCBI Taxonomy" id="44742"/>
    <lineage>
        <taxon>Bacteria</taxon>
        <taxon>Pseudomonadati</taxon>
        <taxon>Thermodesulfobacteriota</taxon>
        <taxon>Desulfovibrionia</taxon>
        <taxon>Desulfovibrionales</taxon>
        <taxon>Desulfovibrionaceae</taxon>
        <taxon>Desulfovibrio</taxon>
    </lineage>
</organism>
<dbReference type="CDD" id="cd06261">
    <property type="entry name" value="TM_PBP2"/>
    <property type="match status" value="1"/>
</dbReference>
<dbReference type="STRING" id="44742.AXF13_01885"/>
<feature type="transmembrane region" description="Helical" evidence="9">
    <location>
        <begin position="280"/>
        <end position="302"/>
    </location>
</feature>
<dbReference type="PANTHER" id="PTHR30425:SF1">
    <property type="entry name" value="PHOSPHATE TRANSPORT SYSTEM PERMEASE PROTEIN PSTC"/>
    <property type="match status" value="1"/>
</dbReference>
<keyword evidence="12" id="KW-1185">Reference proteome</keyword>
<dbReference type="GO" id="GO:0005886">
    <property type="term" value="C:plasma membrane"/>
    <property type="evidence" value="ECO:0007669"/>
    <property type="project" value="UniProtKB-SubCell"/>
</dbReference>
<accession>A0A120KLP7</accession>
<feature type="domain" description="ABC transmembrane type-1" evidence="10">
    <location>
        <begin position="90"/>
        <end position="302"/>
    </location>
</feature>
<evidence type="ECO:0000256" key="9">
    <source>
        <dbReference type="RuleBase" id="RU363032"/>
    </source>
</evidence>
<dbReference type="GO" id="GO:0006817">
    <property type="term" value="P:phosphate ion transport"/>
    <property type="evidence" value="ECO:0007669"/>
    <property type="project" value="UniProtKB-KW"/>
</dbReference>
<dbReference type="SUPFAM" id="SSF161098">
    <property type="entry name" value="MetI-like"/>
    <property type="match status" value="1"/>
</dbReference>
<evidence type="ECO:0000256" key="6">
    <source>
        <dbReference type="ARBA" id="ARBA00022692"/>
    </source>
</evidence>
<evidence type="ECO:0000259" key="10">
    <source>
        <dbReference type="PROSITE" id="PS50928"/>
    </source>
</evidence>
<keyword evidence="8 9" id="KW-0472">Membrane</keyword>
<keyword evidence="7 9" id="KW-1133">Transmembrane helix</keyword>
<sequence>MRKNKDADGPAAGEDLIFTAAGPTAHQSEPGDRAGLGTRLAAILAVGAVSLLFVMILAAALPALIQPGPGSPLDWVWQPYQGHFGILPMCLGSLALAGFALIIGWPLALGLCCWLLTEEARAARPLVKLTGTLIRFMTTIPTVVYGFAAVFLLTPLVRTALGGTGMCLLSAGIMLTLLILPTMVLVLEAGLGPRLERLCPWGQALGFSRLDLLRFFVLPKARRNLTAAAVLGFGRAVGDTLIPLMLAGNATQVPGGLTESLRTLTAHMALVTANEVGGAAYNSLFVAGLILLLVNGGVSLALRRLETDARRGKEMRSC</sequence>
<dbReference type="Gene3D" id="1.10.3720.10">
    <property type="entry name" value="MetI-like"/>
    <property type="match status" value="1"/>
</dbReference>
<gene>
    <name evidence="11" type="ORF">AXF13_01885</name>
</gene>
<feature type="transmembrane region" description="Helical" evidence="9">
    <location>
        <begin position="163"/>
        <end position="187"/>
    </location>
</feature>